<dbReference type="VEuPathDB" id="FungiDB:P170DRAFT_77047"/>
<evidence type="ECO:0000256" key="1">
    <source>
        <dbReference type="ARBA" id="ARBA00022603"/>
    </source>
</evidence>
<dbReference type="GO" id="GO:0044550">
    <property type="term" value="P:secondary metabolite biosynthetic process"/>
    <property type="evidence" value="ECO:0007669"/>
    <property type="project" value="UniProtKB-ARBA"/>
</dbReference>
<proteinExistence type="predicted"/>
<dbReference type="InterPro" id="IPR001077">
    <property type="entry name" value="COMT_C"/>
</dbReference>
<feature type="active site" description="Proton acceptor" evidence="4">
    <location>
        <position position="303"/>
    </location>
</feature>
<dbReference type="InterPro" id="IPR036390">
    <property type="entry name" value="WH_DNA-bd_sf"/>
</dbReference>
<evidence type="ECO:0000313" key="7">
    <source>
        <dbReference type="EMBL" id="PLB43410.1"/>
    </source>
</evidence>
<dbReference type="EMBL" id="MSFO01000011">
    <property type="protein sequence ID" value="PLB43410.1"/>
    <property type="molecule type" value="Genomic_DNA"/>
</dbReference>
<feature type="domain" description="O-methyltransferase dimerisation" evidence="6">
    <location>
        <begin position="53"/>
        <end position="131"/>
    </location>
</feature>
<dbReference type="Proteomes" id="UP000234275">
    <property type="component" value="Unassembled WGS sequence"/>
</dbReference>
<dbReference type="Gene3D" id="3.40.50.150">
    <property type="entry name" value="Vaccinia Virus protein VP39"/>
    <property type="match status" value="1"/>
</dbReference>
<organism evidence="7 8">
    <name type="scientific">Aspergillus steynii IBT 23096</name>
    <dbReference type="NCBI Taxonomy" id="1392250"/>
    <lineage>
        <taxon>Eukaryota</taxon>
        <taxon>Fungi</taxon>
        <taxon>Dikarya</taxon>
        <taxon>Ascomycota</taxon>
        <taxon>Pezizomycotina</taxon>
        <taxon>Eurotiomycetes</taxon>
        <taxon>Eurotiomycetidae</taxon>
        <taxon>Eurotiales</taxon>
        <taxon>Aspergillaceae</taxon>
        <taxon>Aspergillus</taxon>
        <taxon>Aspergillus subgen. Circumdati</taxon>
    </lineage>
</organism>
<evidence type="ECO:0000259" key="5">
    <source>
        <dbReference type="Pfam" id="PF00891"/>
    </source>
</evidence>
<dbReference type="GeneID" id="36563082"/>
<reference evidence="7 8" key="1">
    <citation type="submission" date="2016-12" db="EMBL/GenBank/DDBJ databases">
        <title>The genomes of Aspergillus section Nigri reveals drivers in fungal speciation.</title>
        <authorList>
            <consortium name="DOE Joint Genome Institute"/>
            <person name="Vesth T.C."/>
            <person name="Nybo J."/>
            <person name="Theobald S."/>
            <person name="Brandl J."/>
            <person name="Frisvad J.C."/>
            <person name="Nielsen K.F."/>
            <person name="Lyhne E.K."/>
            <person name="Kogle M.E."/>
            <person name="Kuo A."/>
            <person name="Riley R."/>
            <person name="Clum A."/>
            <person name="Nolan M."/>
            <person name="Lipzen A."/>
            <person name="Salamov A."/>
            <person name="Henrissat B."/>
            <person name="Wiebenga A."/>
            <person name="De Vries R.P."/>
            <person name="Grigoriev I.V."/>
            <person name="Mortensen U.H."/>
            <person name="Andersen M.R."/>
            <person name="Baker S.E."/>
        </authorList>
    </citation>
    <scope>NUCLEOTIDE SEQUENCE [LARGE SCALE GENOMIC DNA]</scope>
    <source>
        <strain evidence="7 8">IBT 23096</strain>
    </source>
</reference>
<dbReference type="InterPro" id="IPR029063">
    <property type="entry name" value="SAM-dependent_MTases_sf"/>
</dbReference>
<keyword evidence="8" id="KW-1185">Reference proteome</keyword>
<dbReference type="SUPFAM" id="SSF46785">
    <property type="entry name" value="Winged helix' DNA-binding domain"/>
    <property type="match status" value="1"/>
</dbReference>
<evidence type="ECO:0000313" key="8">
    <source>
        <dbReference type="Proteomes" id="UP000234275"/>
    </source>
</evidence>
<gene>
    <name evidence="7" type="ORF">P170DRAFT_77047</name>
</gene>
<dbReference type="PIRSF" id="PIRSF005739">
    <property type="entry name" value="O-mtase"/>
    <property type="match status" value="1"/>
</dbReference>
<dbReference type="PANTHER" id="PTHR43712">
    <property type="entry name" value="PUTATIVE (AFU_ORTHOLOGUE AFUA_4G14580)-RELATED"/>
    <property type="match status" value="1"/>
</dbReference>
<dbReference type="PROSITE" id="PS51683">
    <property type="entry name" value="SAM_OMT_II"/>
    <property type="match status" value="1"/>
</dbReference>
<dbReference type="GO" id="GO:0032259">
    <property type="term" value="P:methylation"/>
    <property type="evidence" value="ECO:0007669"/>
    <property type="project" value="UniProtKB-KW"/>
</dbReference>
<comment type="caution">
    <text evidence="7">The sequence shown here is derived from an EMBL/GenBank/DDBJ whole genome shotgun (WGS) entry which is preliminary data.</text>
</comment>
<dbReference type="Pfam" id="PF08100">
    <property type="entry name" value="Dimerisation"/>
    <property type="match status" value="1"/>
</dbReference>
<sequence length="394" mass="43724">MASVLSELTSTVTSALGNLPSPENIQDAERMQLLGAIDQLRAALEPPIKTVMKICLGHYGLTSIRVAQGMGIFDAFAAAGGAELTIDDLDAKTKGDRQLLARILRLLAANGILKQTEKEKYQPLPLALMFANGVPPGEGIKHFYLNMRSSANLYDYFESKDYKNPTDAYDAPFQFALNTSDHYFDWLVKHPADQAAFNSVMTLGRQVRSEEWFNYYPVADKLAFCSPERVLLIDIGGGIGHDITEFKNKFPSLPGRLILQDLPQVINDMKAPLPSGVEAMPYSMFEAQPEKGARVYYMRTVLHDWPDKQALEALARIKEAMAQDSILILNENTLPEENVTAFSAALDMTMMEAFGALERTERQWVELLETAGFKVKVFRSQGQAVGDAVFEATL</sequence>
<dbReference type="OrthoDB" id="1535081at2759"/>
<dbReference type="GO" id="GO:0008171">
    <property type="term" value="F:O-methyltransferase activity"/>
    <property type="evidence" value="ECO:0007669"/>
    <property type="project" value="InterPro"/>
</dbReference>
<keyword evidence="2 7" id="KW-0808">Transferase</keyword>
<dbReference type="Pfam" id="PF00891">
    <property type="entry name" value="Methyltransf_2"/>
    <property type="match status" value="1"/>
</dbReference>
<dbReference type="InterPro" id="IPR036388">
    <property type="entry name" value="WH-like_DNA-bd_sf"/>
</dbReference>
<dbReference type="GO" id="GO:0046983">
    <property type="term" value="F:protein dimerization activity"/>
    <property type="evidence" value="ECO:0007669"/>
    <property type="project" value="InterPro"/>
</dbReference>
<evidence type="ECO:0000256" key="3">
    <source>
        <dbReference type="ARBA" id="ARBA00022691"/>
    </source>
</evidence>
<dbReference type="InterPro" id="IPR012967">
    <property type="entry name" value="COMT_dimerisation"/>
</dbReference>
<feature type="domain" description="O-methyltransferase C-terminal" evidence="5">
    <location>
        <begin position="231"/>
        <end position="374"/>
    </location>
</feature>
<dbReference type="RefSeq" id="XP_024698712.1">
    <property type="nucleotide sequence ID" value="XM_024855375.1"/>
</dbReference>
<keyword evidence="3" id="KW-0949">S-adenosyl-L-methionine</keyword>
<dbReference type="InterPro" id="IPR016461">
    <property type="entry name" value="COMT-like"/>
</dbReference>
<dbReference type="PANTHER" id="PTHR43712:SF11">
    <property type="entry name" value="O-METHYLTRANSFERASE (AFU_ORTHOLOGUE AFUA_2G17820)-RELATED"/>
    <property type="match status" value="1"/>
</dbReference>
<name>A0A2I2FRZ9_9EURO</name>
<evidence type="ECO:0000259" key="6">
    <source>
        <dbReference type="Pfam" id="PF08100"/>
    </source>
</evidence>
<evidence type="ECO:0000256" key="2">
    <source>
        <dbReference type="ARBA" id="ARBA00022679"/>
    </source>
</evidence>
<evidence type="ECO:0000256" key="4">
    <source>
        <dbReference type="PIRSR" id="PIRSR005739-1"/>
    </source>
</evidence>
<dbReference type="AlphaFoldDB" id="A0A2I2FRZ9"/>
<accession>A0A2I2FRZ9</accession>
<keyword evidence="1 7" id="KW-0489">Methyltransferase</keyword>
<protein>
    <submittedName>
        <fullName evidence="7">Putative O-methyltransferase</fullName>
    </submittedName>
</protein>
<dbReference type="SUPFAM" id="SSF53335">
    <property type="entry name" value="S-adenosyl-L-methionine-dependent methyltransferases"/>
    <property type="match status" value="1"/>
</dbReference>
<dbReference type="Gene3D" id="1.10.10.10">
    <property type="entry name" value="Winged helix-like DNA-binding domain superfamily/Winged helix DNA-binding domain"/>
    <property type="match status" value="1"/>
</dbReference>